<dbReference type="Proteomes" id="UP001596189">
    <property type="component" value="Unassembled WGS sequence"/>
</dbReference>
<dbReference type="EMBL" id="JBHSRD010000008">
    <property type="protein sequence ID" value="MFC6009073.1"/>
    <property type="molecule type" value="Genomic_DNA"/>
</dbReference>
<dbReference type="RefSeq" id="WP_378227135.1">
    <property type="nucleotide sequence ID" value="NZ_JBHSRD010000008.1"/>
</dbReference>
<evidence type="ECO:0000256" key="1">
    <source>
        <dbReference type="SAM" id="SignalP"/>
    </source>
</evidence>
<name>A0ABW1JK20_9ACTN</name>
<feature type="signal peptide" evidence="1">
    <location>
        <begin position="1"/>
        <end position="23"/>
    </location>
</feature>
<keyword evidence="3" id="KW-1185">Reference proteome</keyword>
<feature type="chain" id="PRO_5045850291" evidence="1">
    <location>
        <begin position="24"/>
        <end position="299"/>
    </location>
</feature>
<evidence type="ECO:0000313" key="3">
    <source>
        <dbReference type="Proteomes" id="UP001596189"/>
    </source>
</evidence>
<protein>
    <submittedName>
        <fullName evidence="2">Uncharacterized protein</fullName>
    </submittedName>
</protein>
<proteinExistence type="predicted"/>
<accession>A0ABW1JK20</accession>
<reference evidence="3" key="1">
    <citation type="journal article" date="2019" name="Int. J. Syst. Evol. Microbiol.">
        <title>The Global Catalogue of Microorganisms (GCM) 10K type strain sequencing project: providing services to taxonomists for standard genome sequencing and annotation.</title>
        <authorList>
            <consortium name="The Broad Institute Genomics Platform"/>
            <consortium name="The Broad Institute Genome Sequencing Center for Infectious Disease"/>
            <person name="Wu L."/>
            <person name="Ma J."/>
        </authorList>
    </citation>
    <scope>NUCLEOTIDE SEQUENCE [LARGE SCALE GENOMIC DNA]</scope>
    <source>
        <strain evidence="3">KACC 14249</strain>
    </source>
</reference>
<keyword evidence="1" id="KW-0732">Signal</keyword>
<comment type="caution">
    <text evidence="2">The sequence shown here is derived from an EMBL/GenBank/DDBJ whole genome shotgun (WGS) entry which is preliminary data.</text>
</comment>
<gene>
    <name evidence="2" type="ORF">ACFQDO_18210</name>
</gene>
<evidence type="ECO:0000313" key="2">
    <source>
        <dbReference type="EMBL" id="MFC6009073.1"/>
    </source>
</evidence>
<organism evidence="2 3">
    <name type="scientific">Angustibacter luteus</name>
    <dbReference type="NCBI Taxonomy" id="658456"/>
    <lineage>
        <taxon>Bacteria</taxon>
        <taxon>Bacillati</taxon>
        <taxon>Actinomycetota</taxon>
        <taxon>Actinomycetes</taxon>
        <taxon>Kineosporiales</taxon>
        <taxon>Kineosporiaceae</taxon>
    </lineage>
</organism>
<sequence>MRARRAGTRWRTAALAAAAAVTAAVSVTTGAEAIAAPAASATARSATARSDTAPPSTSLSAAMAVARDATSGEVRQLVAPESVHGLRVAPATSSGTPVPTLVQPHEDGVAVLTVLTAGQRTVDYPNALAPGQRLEPAGAGALVVVDGADVVGAVEAPWAVDATGRRLPTRYELRGDGGLRQLVDTEGATFPVVADPKYSVGWYRGPVYYQELYWSDMWKAKNLMDRYGKPVTALVSAICAKIPSAPAKAACAYTVNHRYGAYRTQVNSGIAHKRCVKIRNGFGPTDLWAWGIWTKKCIK</sequence>